<dbReference type="PANTHER" id="PTHR33567:SF3">
    <property type="entry name" value="CHROMATE ION TRANSPORTER (EUROFUNG)"/>
    <property type="match status" value="1"/>
</dbReference>
<accession>A0A561VLV2</accession>
<evidence type="ECO:0000256" key="5">
    <source>
        <dbReference type="ARBA" id="ARBA00022989"/>
    </source>
</evidence>
<dbReference type="InterPro" id="IPR003370">
    <property type="entry name" value="Chromate_transpt"/>
</dbReference>
<sequence length="475" mass="49450">MTSIDPPTTPADPTSAPTAPGGAPARDVVPMRDAIRAWFLISLQTFGGPAGQIAVMQRHLVDERRWIGQKRFLHALNYCMLLPGPEAQQLAIYVGWLLNGLPGGLAAGTLFVLPGMIALLALSAIYVGFGDTTVVTALFAGLAPAVVAIVAQAVWRVGSRALTNPILVGFAVTAFGALAVFGLPFPIIVAAAGITGWALHRWRPTLVEAGAAHGNGKDGPPPLISDDALHHDQPSARRMITVLTIGLAAWFVPIAAVAVLTGTGSVYTQQGLFFSGTAVVTFGGAYAVLAFVAQRAVEHYGWLSAGDMVRGLALAETTPGPLIMVVQFVAFLGGYHHPGTLDPWTAGIIASLLTTWVTFVPCFLFILLGAPYVERLRGNHALSAALTGITAAVVGVIANLGLYFAVHTLFTDVHEVTGGPLHLQLPDLATIRPVPMAIAVVAAVLIFRLKWSVLRVLGISAGLGLAAGLAGLPGI</sequence>
<keyword evidence="10" id="KW-1185">Reference proteome</keyword>
<dbReference type="EMBL" id="VIWY01000005">
    <property type="protein sequence ID" value="TWG12593.1"/>
    <property type="molecule type" value="Genomic_DNA"/>
</dbReference>
<protein>
    <submittedName>
        <fullName evidence="9">Chromate transporter</fullName>
    </submittedName>
</protein>
<comment type="subcellular location">
    <subcellularLocation>
        <location evidence="1">Cell membrane</location>
        <topology evidence="1">Multi-pass membrane protein</topology>
    </subcellularLocation>
</comment>
<dbReference type="PIRSF" id="PIRSF004810">
    <property type="entry name" value="ChrA"/>
    <property type="match status" value="1"/>
</dbReference>
<dbReference type="RefSeq" id="WP_122978842.1">
    <property type="nucleotide sequence ID" value="NZ_BOMX01000095.1"/>
</dbReference>
<feature type="transmembrane region" description="Helical" evidence="8">
    <location>
        <begin position="240"/>
        <end position="260"/>
    </location>
</feature>
<name>A0A561VLV2_ACTTI</name>
<comment type="caution">
    <text evidence="9">The sequence shown here is derived from an EMBL/GenBank/DDBJ whole genome shotgun (WGS) entry which is preliminary data.</text>
</comment>
<reference evidence="9 10" key="1">
    <citation type="submission" date="2019-06" db="EMBL/GenBank/DDBJ databases">
        <title>Sequencing the genomes of 1000 actinobacteria strains.</title>
        <authorList>
            <person name="Klenk H.-P."/>
        </authorList>
    </citation>
    <scope>NUCLEOTIDE SEQUENCE [LARGE SCALE GENOMIC DNA]</scope>
    <source>
        <strain evidence="9 10">DSM 43866</strain>
    </source>
</reference>
<evidence type="ECO:0000256" key="8">
    <source>
        <dbReference type="SAM" id="Phobius"/>
    </source>
</evidence>
<keyword evidence="4 8" id="KW-0812">Transmembrane</keyword>
<dbReference type="GO" id="GO:0005886">
    <property type="term" value="C:plasma membrane"/>
    <property type="evidence" value="ECO:0007669"/>
    <property type="project" value="UniProtKB-SubCell"/>
</dbReference>
<feature type="transmembrane region" description="Helical" evidence="8">
    <location>
        <begin position="344"/>
        <end position="370"/>
    </location>
</feature>
<proteinExistence type="inferred from homology"/>
<organism evidence="9 10">
    <name type="scientific">Actinoplanes teichomyceticus</name>
    <dbReference type="NCBI Taxonomy" id="1867"/>
    <lineage>
        <taxon>Bacteria</taxon>
        <taxon>Bacillati</taxon>
        <taxon>Actinomycetota</taxon>
        <taxon>Actinomycetes</taxon>
        <taxon>Micromonosporales</taxon>
        <taxon>Micromonosporaceae</taxon>
        <taxon>Actinoplanes</taxon>
    </lineage>
</organism>
<feature type="transmembrane region" description="Helical" evidence="8">
    <location>
        <begin position="167"/>
        <end position="194"/>
    </location>
</feature>
<dbReference type="OrthoDB" id="8969999at2"/>
<dbReference type="GO" id="GO:0015109">
    <property type="term" value="F:chromate transmembrane transporter activity"/>
    <property type="evidence" value="ECO:0007669"/>
    <property type="project" value="InterPro"/>
</dbReference>
<gene>
    <name evidence="9" type="ORF">FHX34_105460</name>
</gene>
<evidence type="ECO:0000313" key="10">
    <source>
        <dbReference type="Proteomes" id="UP000320239"/>
    </source>
</evidence>
<dbReference type="Pfam" id="PF02417">
    <property type="entry name" value="Chromate_transp"/>
    <property type="match status" value="2"/>
</dbReference>
<feature type="transmembrane region" description="Helical" evidence="8">
    <location>
        <begin position="312"/>
        <end position="332"/>
    </location>
</feature>
<evidence type="ECO:0000256" key="2">
    <source>
        <dbReference type="ARBA" id="ARBA00005262"/>
    </source>
</evidence>
<feature type="transmembrane region" description="Helical" evidence="8">
    <location>
        <begin position="430"/>
        <end position="447"/>
    </location>
</feature>
<evidence type="ECO:0000256" key="7">
    <source>
        <dbReference type="SAM" id="MobiDB-lite"/>
    </source>
</evidence>
<keyword evidence="5 8" id="KW-1133">Transmembrane helix</keyword>
<evidence type="ECO:0000256" key="1">
    <source>
        <dbReference type="ARBA" id="ARBA00004651"/>
    </source>
</evidence>
<feature type="transmembrane region" description="Helical" evidence="8">
    <location>
        <begin position="454"/>
        <end position="472"/>
    </location>
</feature>
<dbReference type="Proteomes" id="UP000320239">
    <property type="component" value="Unassembled WGS sequence"/>
</dbReference>
<feature type="region of interest" description="Disordered" evidence="7">
    <location>
        <begin position="1"/>
        <end position="25"/>
    </location>
</feature>
<keyword evidence="3" id="KW-1003">Cell membrane</keyword>
<dbReference type="AlphaFoldDB" id="A0A561VLV2"/>
<dbReference type="InterPro" id="IPR014047">
    <property type="entry name" value="Chr_Tranpt_l_chain"/>
</dbReference>
<keyword evidence="6 8" id="KW-0472">Membrane</keyword>
<evidence type="ECO:0000313" key="9">
    <source>
        <dbReference type="EMBL" id="TWG12593.1"/>
    </source>
</evidence>
<dbReference type="NCBIfam" id="TIGR00937">
    <property type="entry name" value="2A51"/>
    <property type="match status" value="1"/>
</dbReference>
<feature type="transmembrane region" description="Helical" evidence="8">
    <location>
        <begin position="272"/>
        <end position="292"/>
    </location>
</feature>
<feature type="transmembrane region" description="Helical" evidence="8">
    <location>
        <begin position="104"/>
        <end position="127"/>
    </location>
</feature>
<comment type="similarity">
    <text evidence="2">Belongs to the chromate ion transporter (CHR) (TC 2.A.51) family.</text>
</comment>
<feature type="transmembrane region" description="Helical" evidence="8">
    <location>
        <begin position="134"/>
        <end position="155"/>
    </location>
</feature>
<evidence type="ECO:0000256" key="4">
    <source>
        <dbReference type="ARBA" id="ARBA00022692"/>
    </source>
</evidence>
<evidence type="ECO:0000256" key="3">
    <source>
        <dbReference type="ARBA" id="ARBA00022475"/>
    </source>
</evidence>
<evidence type="ECO:0000256" key="6">
    <source>
        <dbReference type="ARBA" id="ARBA00023136"/>
    </source>
</evidence>
<feature type="transmembrane region" description="Helical" evidence="8">
    <location>
        <begin position="382"/>
        <end position="410"/>
    </location>
</feature>
<dbReference type="PANTHER" id="PTHR33567">
    <property type="entry name" value="CHROMATE ION TRANSPORTER (EUROFUNG)"/>
    <property type="match status" value="1"/>
</dbReference>